<dbReference type="InterPro" id="IPR029060">
    <property type="entry name" value="PIN-like_dom_sf"/>
</dbReference>
<dbReference type="Pfam" id="PF12813">
    <property type="entry name" value="XPG_I_2"/>
    <property type="match status" value="1"/>
</dbReference>
<dbReference type="Gene3D" id="3.40.50.1010">
    <property type="entry name" value="5'-nuclease"/>
    <property type="match status" value="1"/>
</dbReference>
<dbReference type="PANTHER" id="PTHR15665:SF1">
    <property type="entry name" value="PROTEIN ASTEROID HOMOLOG 1"/>
    <property type="match status" value="1"/>
</dbReference>
<proteinExistence type="inferred from homology"/>
<feature type="region of interest" description="Disordered" evidence="2">
    <location>
        <begin position="586"/>
        <end position="605"/>
    </location>
</feature>
<dbReference type="EMBL" id="JABELV010000096">
    <property type="protein sequence ID" value="KAG7531249.1"/>
    <property type="molecule type" value="Genomic_DNA"/>
</dbReference>
<feature type="domain" description="Asteroid" evidence="3">
    <location>
        <begin position="147"/>
        <end position="201"/>
    </location>
</feature>
<comment type="caution">
    <text evidence="4">The sequence shown here is derived from an EMBL/GenBank/DDBJ whole genome shotgun (WGS) entry which is preliminary data.</text>
</comment>
<accession>A0A8K0NMA3</accession>
<dbReference type="Proteomes" id="UP000812966">
    <property type="component" value="Unassembled WGS sequence"/>
</dbReference>
<evidence type="ECO:0000256" key="1">
    <source>
        <dbReference type="ARBA" id="ARBA00007398"/>
    </source>
</evidence>
<dbReference type="SUPFAM" id="SSF88723">
    <property type="entry name" value="PIN domain-like"/>
    <property type="match status" value="1"/>
</dbReference>
<dbReference type="InterPro" id="IPR039436">
    <property type="entry name" value="Asteroid_dom"/>
</dbReference>
<evidence type="ECO:0000256" key="2">
    <source>
        <dbReference type="SAM" id="MobiDB-lite"/>
    </source>
</evidence>
<dbReference type="AlphaFoldDB" id="A0A8K0NMA3"/>
<evidence type="ECO:0000259" key="3">
    <source>
        <dbReference type="Pfam" id="PF12813"/>
    </source>
</evidence>
<sequence length="883" mass="97241">MGVAGLTTFLREGRTSLSVVNQVAGVINDSLTHGELEGRYTEPPQGEWTPVVIDAWSFIFGLYEGNVPWTTGGDYHAFAVLIKKTLICWNRVGIVPYFVFDGPRPRSKHQTILSRMENPLKVAQLFYRTSVTSRSHPSFQRDEGLLPPFVLPILNEVLHKEGFRDGIQIFHVAEGEADGYCVSLAEELGAFVLGNDSDFAILGASIGETGYRGYVPIEMVQWVLTEEEPASTSAASTVAGSEFDDDDGFTVKRAKKWPNRRGMISNNSTTQTQIVNGLAPPALNISPFPDAVRTLRFVMPTYSPATLSERLRIPPTHLRLLASLLGTDHSPPEAPALFFDHNMKKSARIEHTANVIRECLVPGASARLKRKRLPHYATPAIFRPRAKDEGIAAFSEAESGSAIANAGDELYSFISLVVQSLLLRPLAKDEMLHDLVISLIEATCHYILPGSPTELGLDLDSIGSPITGYCCSTYPYCVCHPIEEVGPSIKGSTEPNENQLERARQLYARANKSGHMNTLSAYLHSDRSYLQSCLADPEGQPLRALEEASGLRITSWEIMLDALRYLPCETKASPVQDETGVQATVDVDEEEEVAEPAGDSGTAGQDELEADIPEVEDGNFYVVDYLRLGSSTRLTEFYLPLFTEPALYNLIAIKPVQERFEHFASHFNLLEGKSSRMPGKWQVLVALIRLSIDMHTSLAAKRKAKLWTQKEVRRAIIAGILSERLWSGPRGRASSDAARLMLETRNCHIVALVTTAGQEVLQLAQALRLHGAEVHNKADEFPNGETTTEFSIAPYRFIEGTVWHQTLTSPEEIPLDKEATFVVEMCMQAVAEGRESKILGWRGPATSKDTSTSGSSSKQKTGSKPIKGNQPMSRYDMLAGVPL</sequence>
<comment type="similarity">
    <text evidence="1">Belongs to the asteroid family.</text>
</comment>
<evidence type="ECO:0000313" key="4">
    <source>
        <dbReference type="EMBL" id="KAG7531249.1"/>
    </source>
</evidence>
<evidence type="ECO:0000313" key="5">
    <source>
        <dbReference type="Proteomes" id="UP000812966"/>
    </source>
</evidence>
<dbReference type="PANTHER" id="PTHR15665">
    <property type="entry name" value="ASTEROID PROTEIN"/>
    <property type="match status" value="1"/>
</dbReference>
<keyword evidence="5" id="KW-1185">Reference proteome</keyword>
<dbReference type="InterPro" id="IPR026832">
    <property type="entry name" value="Asteroid"/>
</dbReference>
<organism evidence="4 5">
    <name type="scientific">Filobasidium floriforme</name>
    <dbReference type="NCBI Taxonomy" id="5210"/>
    <lineage>
        <taxon>Eukaryota</taxon>
        <taxon>Fungi</taxon>
        <taxon>Dikarya</taxon>
        <taxon>Basidiomycota</taxon>
        <taxon>Agaricomycotina</taxon>
        <taxon>Tremellomycetes</taxon>
        <taxon>Filobasidiales</taxon>
        <taxon>Filobasidiaceae</taxon>
        <taxon>Filobasidium</taxon>
    </lineage>
</organism>
<protein>
    <recommendedName>
        <fullName evidence="3">Asteroid domain-containing protein</fullName>
    </recommendedName>
</protein>
<gene>
    <name evidence="4" type="ORF">FFLO_04491</name>
</gene>
<dbReference type="OrthoDB" id="25987at2759"/>
<reference evidence="4" key="1">
    <citation type="submission" date="2020-04" db="EMBL/GenBank/DDBJ databases">
        <title>Analysis of mating type loci in Filobasidium floriforme.</title>
        <authorList>
            <person name="Nowrousian M."/>
        </authorList>
    </citation>
    <scope>NUCLEOTIDE SEQUENCE</scope>
    <source>
        <strain evidence="4">CBS 6242</strain>
    </source>
</reference>
<feature type="compositionally biased region" description="Low complexity" evidence="2">
    <location>
        <begin position="846"/>
        <end position="864"/>
    </location>
</feature>
<feature type="region of interest" description="Disordered" evidence="2">
    <location>
        <begin position="837"/>
        <end position="883"/>
    </location>
</feature>
<name>A0A8K0NMA3_9TREE</name>